<feature type="non-terminal residue" evidence="1">
    <location>
        <position position="1"/>
    </location>
</feature>
<gene>
    <name evidence="1" type="ORF">TPC1_12015</name>
</gene>
<dbReference type="InterPro" id="IPR051314">
    <property type="entry name" value="AAA_ATPase_RarA/MGS1/WRNIP1"/>
</dbReference>
<name>A0A146KE45_9EUKA</name>
<protein>
    <submittedName>
        <fullName evidence="1">ATPase, AAA family</fullName>
    </submittedName>
</protein>
<organism evidence="1">
    <name type="scientific">Trepomonas sp. PC1</name>
    <dbReference type="NCBI Taxonomy" id="1076344"/>
    <lineage>
        <taxon>Eukaryota</taxon>
        <taxon>Metamonada</taxon>
        <taxon>Diplomonadida</taxon>
        <taxon>Hexamitidae</taxon>
        <taxon>Hexamitinae</taxon>
        <taxon>Trepomonas</taxon>
    </lineage>
</organism>
<proteinExistence type="predicted"/>
<dbReference type="GO" id="GO:0006261">
    <property type="term" value="P:DNA-templated DNA replication"/>
    <property type="evidence" value="ECO:0007669"/>
    <property type="project" value="TreeGrafter"/>
</dbReference>
<sequence length="87" mass="10298">YALAYQRQVACKYQFKRYNSGEWSKPEFFDFMQEIENKGRLGIQIIPIVFVDEFHTLNKTQQATLLSLIEQQKIVFIGATTETIFRE</sequence>
<dbReference type="AlphaFoldDB" id="A0A146KE45"/>
<feature type="non-terminal residue" evidence="1">
    <location>
        <position position="87"/>
    </location>
</feature>
<evidence type="ECO:0000313" key="1">
    <source>
        <dbReference type="EMBL" id="JAP95100.1"/>
    </source>
</evidence>
<dbReference type="GO" id="GO:0005634">
    <property type="term" value="C:nucleus"/>
    <property type="evidence" value="ECO:0007669"/>
    <property type="project" value="TreeGrafter"/>
</dbReference>
<dbReference type="InterPro" id="IPR027417">
    <property type="entry name" value="P-loop_NTPase"/>
</dbReference>
<accession>A0A146KE45</accession>
<reference evidence="1" key="1">
    <citation type="submission" date="2015-07" db="EMBL/GenBank/DDBJ databases">
        <title>Adaptation to a free-living lifestyle via gene acquisitions in the diplomonad Trepomonas sp. PC1.</title>
        <authorList>
            <person name="Xu F."/>
            <person name="Jerlstrom-Hultqvist J."/>
            <person name="Kolisko M."/>
            <person name="Simpson A.G.B."/>
            <person name="Roger A.J."/>
            <person name="Svard S.G."/>
            <person name="Andersson J.O."/>
        </authorList>
    </citation>
    <scope>NUCLEOTIDE SEQUENCE</scope>
    <source>
        <strain evidence="1">PC1</strain>
    </source>
</reference>
<dbReference type="PANTHER" id="PTHR13779">
    <property type="entry name" value="WERNER HELICASE-INTERACTING PROTEIN 1 FAMILY MEMBER"/>
    <property type="match status" value="1"/>
</dbReference>
<dbReference type="PANTHER" id="PTHR13779:SF7">
    <property type="entry name" value="ATPASE WRNIP1"/>
    <property type="match status" value="1"/>
</dbReference>
<dbReference type="EMBL" id="GDID01001506">
    <property type="protein sequence ID" value="JAP95100.1"/>
    <property type="molecule type" value="Transcribed_RNA"/>
</dbReference>
<dbReference type="GO" id="GO:0017116">
    <property type="term" value="F:single-stranded DNA helicase activity"/>
    <property type="evidence" value="ECO:0007669"/>
    <property type="project" value="TreeGrafter"/>
</dbReference>
<dbReference type="Gene3D" id="3.40.50.300">
    <property type="entry name" value="P-loop containing nucleotide triphosphate hydrolases"/>
    <property type="match status" value="1"/>
</dbReference>
<dbReference type="SUPFAM" id="SSF52540">
    <property type="entry name" value="P-loop containing nucleoside triphosphate hydrolases"/>
    <property type="match status" value="1"/>
</dbReference>
<dbReference type="GO" id="GO:0000731">
    <property type="term" value="P:DNA synthesis involved in DNA repair"/>
    <property type="evidence" value="ECO:0007669"/>
    <property type="project" value="TreeGrafter"/>
</dbReference>
<dbReference type="GO" id="GO:0008047">
    <property type="term" value="F:enzyme activator activity"/>
    <property type="evidence" value="ECO:0007669"/>
    <property type="project" value="TreeGrafter"/>
</dbReference>